<proteinExistence type="predicted"/>
<reference evidence="2 3" key="1">
    <citation type="submission" date="2024-06" db="EMBL/GenBank/DDBJ databases">
        <title>A chromosome level genome sequence of Diviner's sage (Salvia divinorum).</title>
        <authorList>
            <person name="Ford S.A."/>
            <person name="Ro D.-K."/>
            <person name="Ness R.W."/>
            <person name="Phillips M.A."/>
        </authorList>
    </citation>
    <scope>NUCLEOTIDE SEQUENCE [LARGE SCALE GENOMIC DNA]</scope>
    <source>
        <strain evidence="2">SAF-2024a</strain>
        <tissue evidence="2">Leaf</tissue>
    </source>
</reference>
<accession>A0ABD1I2U7</accession>
<keyword evidence="3" id="KW-1185">Reference proteome</keyword>
<protein>
    <submittedName>
        <fullName evidence="2">Uncharacterized protein</fullName>
    </submittedName>
</protein>
<dbReference type="Proteomes" id="UP001567538">
    <property type="component" value="Unassembled WGS sequence"/>
</dbReference>
<feature type="region of interest" description="Disordered" evidence="1">
    <location>
        <begin position="1"/>
        <end position="20"/>
    </location>
</feature>
<feature type="compositionally biased region" description="Basic residues" evidence="1">
    <location>
        <begin position="1"/>
        <end position="19"/>
    </location>
</feature>
<comment type="caution">
    <text evidence="2">The sequence shown here is derived from an EMBL/GenBank/DDBJ whole genome shotgun (WGS) entry which is preliminary data.</text>
</comment>
<evidence type="ECO:0000256" key="1">
    <source>
        <dbReference type="SAM" id="MobiDB-lite"/>
    </source>
</evidence>
<organism evidence="2 3">
    <name type="scientific">Salvia divinorum</name>
    <name type="common">Maria pastora</name>
    <name type="synonym">Diviner's sage</name>
    <dbReference type="NCBI Taxonomy" id="28513"/>
    <lineage>
        <taxon>Eukaryota</taxon>
        <taxon>Viridiplantae</taxon>
        <taxon>Streptophyta</taxon>
        <taxon>Embryophyta</taxon>
        <taxon>Tracheophyta</taxon>
        <taxon>Spermatophyta</taxon>
        <taxon>Magnoliopsida</taxon>
        <taxon>eudicotyledons</taxon>
        <taxon>Gunneridae</taxon>
        <taxon>Pentapetalae</taxon>
        <taxon>asterids</taxon>
        <taxon>lamiids</taxon>
        <taxon>Lamiales</taxon>
        <taxon>Lamiaceae</taxon>
        <taxon>Nepetoideae</taxon>
        <taxon>Mentheae</taxon>
        <taxon>Salviinae</taxon>
        <taxon>Salvia</taxon>
        <taxon>Salvia subgen. Calosphace</taxon>
    </lineage>
</organism>
<sequence length="70" mass="8540">MWKNTRRRKGTSRHRRTKNTRQLSIARFRLSMVDERQRKRKEMEATVVTVEDLDMCVHCRHIHRLPDAPL</sequence>
<evidence type="ECO:0000313" key="2">
    <source>
        <dbReference type="EMBL" id="KAL1562722.1"/>
    </source>
</evidence>
<dbReference type="AlphaFoldDB" id="A0ABD1I2U7"/>
<evidence type="ECO:0000313" key="3">
    <source>
        <dbReference type="Proteomes" id="UP001567538"/>
    </source>
</evidence>
<gene>
    <name evidence="2" type="ORF">AAHA92_05270</name>
</gene>
<name>A0ABD1I2U7_SALDI</name>
<dbReference type="EMBL" id="JBEAFC010000003">
    <property type="protein sequence ID" value="KAL1562722.1"/>
    <property type="molecule type" value="Genomic_DNA"/>
</dbReference>